<proteinExistence type="predicted"/>
<reference evidence="2" key="1">
    <citation type="submission" date="2015-02" db="EMBL/GenBank/DDBJ databases">
        <authorList>
            <person name="Gon?alves P."/>
        </authorList>
    </citation>
    <scope>NUCLEOTIDE SEQUENCE [LARGE SCALE GENOMIC DNA]</scope>
</reference>
<dbReference type="OrthoDB" id="10011777at2759"/>
<name>A0A0D6ELQ5_SPOSA</name>
<keyword evidence="2" id="KW-1185">Reference proteome</keyword>
<dbReference type="EMBL" id="CENE01000007">
    <property type="protein sequence ID" value="CEQ40565.1"/>
    <property type="molecule type" value="Genomic_DNA"/>
</dbReference>
<dbReference type="SUPFAM" id="SSF54909">
    <property type="entry name" value="Dimeric alpha+beta barrel"/>
    <property type="match status" value="1"/>
</dbReference>
<organism evidence="1 2">
    <name type="scientific">Sporidiobolus salmonicolor</name>
    <name type="common">Yeast-like fungus</name>
    <name type="synonym">Sporobolomyces salmonicolor</name>
    <dbReference type="NCBI Taxonomy" id="5005"/>
    <lineage>
        <taxon>Eukaryota</taxon>
        <taxon>Fungi</taxon>
        <taxon>Dikarya</taxon>
        <taxon>Basidiomycota</taxon>
        <taxon>Pucciniomycotina</taxon>
        <taxon>Microbotryomycetes</taxon>
        <taxon>Sporidiobolales</taxon>
        <taxon>Sporidiobolaceae</taxon>
        <taxon>Sporobolomyces</taxon>
    </lineage>
</organism>
<evidence type="ECO:0000313" key="2">
    <source>
        <dbReference type="Proteomes" id="UP000243876"/>
    </source>
</evidence>
<protein>
    <submittedName>
        <fullName evidence="1">SPOSA6832_02190-mRNA-1:cds</fullName>
    </submittedName>
</protein>
<dbReference type="Proteomes" id="UP000243876">
    <property type="component" value="Unassembled WGS sequence"/>
</dbReference>
<gene>
    <name evidence="1" type="primary">SPOSA6832_02190</name>
</gene>
<accession>A0A0D6ELQ5</accession>
<sequence length="107" mass="11739">MSATPPQTGLVTVFAKATAKPGKGDELEQLLVEARKSAESDAEPYTLTYRTSRHGDEFAIFEEYNQDIKDSEGRAGIAAHMAAPPFQKLQASGVVADIEIKFYNEFK</sequence>
<evidence type="ECO:0000313" key="1">
    <source>
        <dbReference type="EMBL" id="CEQ40565.1"/>
    </source>
</evidence>
<dbReference type="Gene3D" id="3.30.70.100">
    <property type="match status" value="1"/>
</dbReference>
<dbReference type="InterPro" id="IPR011008">
    <property type="entry name" value="Dimeric_a/b-barrel"/>
</dbReference>
<dbReference type="AlphaFoldDB" id="A0A0D6ELQ5"/>